<dbReference type="Gene3D" id="2.60.40.640">
    <property type="match status" value="2"/>
</dbReference>
<feature type="transmembrane region" description="Helical" evidence="2">
    <location>
        <begin position="382"/>
        <end position="410"/>
    </location>
</feature>
<evidence type="ECO:0000313" key="4">
    <source>
        <dbReference type="Proteomes" id="UP000887575"/>
    </source>
</evidence>
<evidence type="ECO:0000256" key="2">
    <source>
        <dbReference type="SAM" id="Phobius"/>
    </source>
</evidence>
<dbReference type="SUPFAM" id="SSF81296">
    <property type="entry name" value="E set domains"/>
    <property type="match status" value="2"/>
</dbReference>
<protein>
    <submittedName>
        <fullName evidence="5">Arrestin C-terminal-like domain-containing protein</fullName>
    </submittedName>
</protein>
<dbReference type="Proteomes" id="UP000887575">
    <property type="component" value="Unassembled WGS sequence"/>
</dbReference>
<dbReference type="PANTHER" id="PTHR11188:SF173">
    <property type="entry name" value="PROTEIN TTM-2"/>
    <property type="match status" value="1"/>
</dbReference>
<dbReference type="InterPro" id="IPR011021">
    <property type="entry name" value="Arrestin-like_N"/>
</dbReference>
<keyword evidence="2" id="KW-1133">Transmembrane helix</keyword>
<dbReference type="GO" id="GO:0015031">
    <property type="term" value="P:protein transport"/>
    <property type="evidence" value="ECO:0007669"/>
    <property type="project" value="TreeGrafter"/>
</dbReference>
<sequence>MKLLIKFIRNPPIFYPGDVIEGNVCIESPTIPSPKEAKVKILGEVKNVWRTDTAFYKSHQVIISDETQIPATSLARLDGPEKRLEFPFSFHLPTSCLPSFNCEPYGKIDFSVSFVVDCHSMSSSIKSNFTVLHIVDLRPRHDLRALKIVESDWKRGKNVTIKFQASVPRICYLINEIVEPKITIENLDQDEKAKIVVSLKEKLRFIAYEGPQKMRPSERLIKRTLITKTEIHSNSWPISIPILIPPLVPGFACSILTLDYHLKIKIFLNKGGYACLRIPLVVGNINLADGRKRTLSCIEIPNIGQTWSTELPDTDSMIESKAVEELDVTRLPNYRLKPSRRRHLFGSELQEYKAFRSQTVVEIPGIDALKQLGRRRRIESRLYVLTWDYCVTCFPFICPFFIFLILGLILF</sequence>
<dbReference type="InterPro" id="IPR011022">
    <property type="entry name" value="Arrestin_C-like"/>
</dbReference>
<accession>A0AAF3FN46</accession>
<dbReference type="InterPro" id="IPR014756">
    <property type="entry name" value="Ig_E-set"/>
</dbReference>
<keyword evidence="2" id="KW-0812">Transmembrane</keyword>
<comment type="similarity">
    <text evidence="1">Belongs to the arrestin family.</text>
</comment>
<keyword evidence="2" id="KW-0472">Membrane</keyword>
<proteinExistence type="inferred from homology"/>
<dbReference type="Pfam" id="PF02752">
    <property type="entry name" value="Arrestin_C"/>
    <property type="match status" value="1"/>
</dbReference>
<keyword evidence="4" id="KW-1185">Reference proteome</keyword>
<dbReference type="Pfam" id="PF00339">
    <property type="entry name" value="Arrestin_N"/>
    <property type="match status" value="1"/>
</dbReference>
<dbReference type="WBParaSite" id="MBELARI_LOCUS836">
    <property type="protein sequence ID" value="MBELARI_LOCUS836"/>
    <property type="gene ID" value="MBELARI_LOCUS836"/>
</dbReference>
<dbReference type="SMART" id="SM01017">
    <property type="entry name" value="Arrestin_C"/>
    <property type="match status" value="1"/>
</dbReference>
<organism evidence="4 5">
    <name type="scientific">Mesorhabditis belari</name>
    <dbReference type="NCBI Taxonomy" id="2138241"/>
    <lineage>
        <taxon>Eukaryota</taxon>
        <taxon>Metazoa</taxon>
        <taxon>Ecdysozoa</taxon>
        <taxon>Nematoda</taxon>
        <taxon>Chromadorea</taxon>
        <taxon>Rhabditida</taxon>
        <taxon>Rhabditina</taxon>
        <taxon>Rhabditomorpha</taxon>
        <taxon>Rhabditoidea</taxon>
        <taxon>Rhabditidae</taxon>
        <taxon>Mesorhabditinae</taxon>
        <taxon>Mesorhabditis</taxon>
    </lineage>
</organism>
<dbReference type="InterPro" id="IPR014752">
    <property type="entry name" value="Arrestin-like_C"/>
</dbReference>
<feature type="domain" description="Arrestin C-terminal-like" evidence="3">
    <location>
        <begin position="157"/>
        <end position="287"/>
    </location>
</feature>
<dbReference type="InterPro" id="IPR050357">
    <property type="entry name" value="Arrestin_domain-protein"/>
</dbReference>
<evidence type="ECO:0000256" key="1">
    <source>
        <dbReference type="ARBA" id="ARBA00005298"/>
    </source>
</evidence>
<reference evidence="5" key="1">
    <citation type="submission" date="2024-02" db="UniProtKB">
        <authorList>
            <consortium name="WormBaseParasite"/>
        </authorList>
    </citation>
    <scope>IDENTIFICATION</scope>
</reference>
<dbReference type="PANTHER" id="PTHR11188">
    <property type="entry name" value="ARRESTIN DOMAIN CONTAINING PROTEIN"/>
    <property type="match status" value="1"/>
</dbReference>
<name>A0AAF3FN46_9BILA</name>
<evidence type="ECO:0000259" key="3">
    <source>
        <dbReference type="SMART" id="SM01017"/>
    </source>
</evidence>
<dbReference type="AlphaFoldDB" id="A0AAF3FN46"/>
<dbReference type="GO" id="GO:0005737">
    <property type="term" value="C:cytoplasm"/>
    <property type="evidence" value="ECO:0007669"/>
    <property type="project" value="TreeGrafter"/>
</dbReference>
<evidence type="ECO:0000313" key="5">
    <source>
        <dbReference type="WBParaSite" id="MBELARI_LOCUS836"/>
    </source>
</evidence>